<evidence type="ECO:0000256" key="7">
    <source>
        <dbReference type="RuleBase" id="RU371123"/>
    </source>
</evidence>
<evidence type="ECO:0000256" key="2">
    <source>
        <dbReference type="ARBA" id="ARBA00022630"/>
    </source>
</evidence>
<evidence type="ECO:0000259" key="8">
    <source>
        <dbReference type="PROSITE" id="PS51324"/>
    </source>
</evidence>
<evidence type="ECO:0000313" key="10">
    <source>
        <dbReference type="Proteomes" id="UP000830962"/>
    </source>
</evidence>
<sequence length="222" mass="26416">MLSYDTIKVDKNIYKINDIRKLLEEYRKTVSQTFAYIKKLKPKPELVNCGKNLITYQHNWVLLVESILKSYDNVFNFKKRAYSNSTYEDIMTYFDIKPTILEDTDYYKNIWGPIYWKFLHLTSILCKTEFQRNHFAANMFNFNLCMICGECAFNFKKKKPFLLMMIISLSNDAITPIYNLHNTVNEAIRHRQYSFESFLALYNIKLISSSPKTYTLVENDKS</sequence>
<dbReference type="Proteomes" id="UP000830962">
    <property type="component" value="Segment"/>
</dbReference>
<evidence type="ECO:0000313" key="9">
    <source>
        <dbReference type="EMBL" id="UBZ25594.1"/>
    </source>
</evidence>
<dbReference type="PROSITE" id="PS51324">
    <property type="entry name" value="ERV_ALR"/>
    <property type="match status" value="1"/>
</dbReference>
<proteinExistence type="predicted"/>
<evidence type="ECO:0000256" key="6">
    <source>
        <dbReference type="ARBA" id="ARBA00048864"/>
    </source>
</evidence>
<comment type="catalytic activity">
    <reaction evidence="6 7">
        <text>2 R'C(R)SH + O2 = R'C(R)S-S(R)CR' + H2O2</text>
        <dbReference type="Rhea" id="RHEA:17357"/>
        <dbReference type="ChEBI" id="CHEBI:15379"/>
        <dbReference type="ChEBI" id="CHEBI:16240"/>
        <dbReference type="ChEBI" id="CHEBI:16520"/>
        <dbReference type="ChEBI" id="CHEBI:17412"/>
        <dbReference type="EC" id="1.8.3.2"/>
    </reaction>
</comment>
<protein>
    <recommendedName>
        <fullName evidence="7">Sulfhydryl oxidase</fullName>
        <ecNumber evidence="7">1.8.3.2</ecNumber>
    </recommendedName>
</protein>
<dbReference type="GO" id="GO:0016972">
    <property type="term" value="F:thiol oxidase activity"/>
    <property type="evidence" value="ECO:0007669"/>
    <property type="project" value="UniProtKB-EC"/>
</dbReference>
<gene>
    <name evidence="9" type="ORF">CmNV_004</name>
</gene>
<name>A0AAE8Y0A0_9VIRU</name>
<dbReference type="InterPro" id="IPR036774">
    <property type="entry name" value="ERV/ALR_sulphydryl_oxid_sf"/>
</dbReference>
<dbReference type="InterPro" id="IPR017905">
    <property type="entry name" value="ERV/ALR_sulphydryl_oxidase"/>
</dbReference>
<dbReference type="Gene3D" id="1.20.120.310">
    <property type="entry name" value="ERV/ALR sulfhydryl oxidase domain"/>
    <property type="match status" value="1"/>
</dbReference>
<feature type="domain" description="ERV/ALR sulfhydryl oxidase" evidence="8">
    <location>
        <begin position="102"/>
        <end position="202"/>
    </location>
</feature>
<keyword evidence="3 7" id="KW-0274">FAD</keyword>
<evidence type="ECO:0000256" key="1">
    <source>
        <dbReference type="ARBA" id="ARBA00001974"/>
    </source>
</evidence>
<keyword evidence="5" id="KW-1015">Disulfide bond</keyword>
<comment type="cofactor">
    <cofactor evidence="1 7">
        <name>FAD</name>
        <dbReference type="ChEBI" id="CHEBI:57692"/>
    </cofactor>
</comment>
<accession>A0AAE8Y0A0</accession>
<evidence type="ECO:0000256" key="4">
    <source>
        <dbReference type="ARBA" id="ARBA00023002"/>
    </source>
</evidence>
<keyword evidence="4 7" id="KW-0560">Oxidoreductase</keyword>
<dbReference type="EC" id="1.8.3.2" evidence="7"/>
<keyword evidence="10" id="KW-1185">Reference proteome</keyword>
<dbReference type="EMBL" id="MZ311578">
    <property type="protein sequence ID" value="UBZ25594.1"/>
    <property type="molecule type" value="Genomic_DNA"/>
</dbReference>
<reference evidence="9" key="1">
    <citation type="journal article" date="2021" name="Viruses">
        <title>Identification and Full Characterisation of Two Novel Crustacean Infecting Members of the Family Nudiviridae Provides Support for Two Subfamilies.</title>
        <authorList>
            <person name="Bateman K.S."/>
            <person name="Kerr R."/>
            <person name="Stentiford G.D."/>
            <person name="Bean T.P."/>
            <person name="Hooper C."/>
            <person name="Van Eynde B."/>
            <person name="Delbare D."/>
            <person name="Bojko J."/>
            <person name="Christiaens O."/>
            <person name="Taning C.N.T."/>
            <person name="Smagghe G."/>
            <person name="van Oers M.M."/>
            <person name="van Aerle R."/>
        </authorList>
    </citation>
    <scope>NUCLEOTIDE SEQUENCE</scope>
    <source>
        <strain evidence="9">AN2</strain>
    </source>
</reference>
<dbReference type="SUPFAM" id="SSF69000">
    <property type="entry name" value="FAD-dependent thiol oxidase"/>
    <property type="match status" value="1"/>
</dbReference>
<evidence type="ECO:0000256" key="3">
    <source>
        <dbReference type="ARBA" id="ARBA00022827"/>
    </source>
</evidence>
<organism evidence="9 10">
    <name type="scientific">Carcinus maenas nudivirus</name>
    <dbReference type="NCBI Taxonomy" id="2880837"/>
    <lineage>
        <taxon>Viruses</taxon>
        <taxon>Viruses incertae sedis</taxon>
        <taxon>Naldaviricetes</taxon>
        <taxon>Lefavirales</taxon>
        <taxon>Nudiviridae</taxon>
        <taxon>Gammanudivirus</taxon>
        <taxon>Gammanudivirus cameanadis</taxon>
    </lineage>
</organism>
<evidence type="ECO:0000256" key="5">
    <source>
        <dbReference type="ARBA" id="ARBA00023157"/>
    </source>
</evidence>
<keyword evidence="2 7" id="KW-0285">Flavoprotein</keyword>